<evidence type="ECO:0000313" key="1">
    <source>
        <dbReference type="EMBL" id="MXQ08620.1"/>
    </source>
</evidence>
<reference evidence="1 2" key="2">
    <citation type="submission" date="2020-03" db="EMBL/GenBank/DDBJ databases">
        <title>Kangsaoukella pontilimi gen. nov., sp. nov., a new member of the family Rhodobacteraceae isolated from a tidal mudflat.</title>
        <authorList>
            <person name="Kim I.S."/>
        </authorList>
    </citation>
    <scope>NUCLEOTIDE SEQUENCE [LARGE SCALE GENOMIC DNA]</scope>
    <source>
        <strain evidence="1 2">GH1-50</strain>
    </source>
</reference>
<proteinExistence type="predicted"/>
<gene>
    <name evidence="1" type="ORF">GQ651_12250</name>
</gene>
<protein>
    <submittedName>
        <fullName evidence="1">DUF2332 family protein</fullName>
    </submittedName>
</protein>
<dbReference type="Pfam" id="PF10094">
    <property type="entry name" value="DUF2332"/>
    <property type="match status" value="1"/>
</dbReference>
<dbReference type="InterPro" id="IPR011200">
    <property type="entry name" value="UCP012608"/>
</dbReference>
<dbReference type="PIRSF" id="PIRSF012608">
    <property type="entry name" value="UCP012608"/>
    <property type="match status" value="1"/>
</dbReference>
<accession>A0A7C9MWU6</accession>
<comment type="caution">
    <text evidence="1">The sequence shown here is derived from an EMBL/GenBank/DDBJ whole genome shotgun (WGS) entry which is preliminary data.</text>
</comment>
<dbReference type="EMBL" id="WUPT01000002">
    <property type="protein sequence ID" value="MXQ08620.1"/>
    <property type="molecule type" value="Genomic_DNA"/>
</dbReference>
<sequence>MSVRDAFHEQIAHCEALGSPFMVRLMTLLTARLNNDTAVGAHVLGWEGDPRPGADGLPLRLAGALHALRLEGLALDDVYPPAEVSDDALWSGIEAAFRNHETRILDWLSSPPQTNEVRRSAAILPALAMLSQGDDRPVALYEIGASGGLNLRCDQFRIDVPGGFIGQAESPVRHRPEWEGNVPPRDLPKVVRRGGVDLAPVDPLTEAGRLRLLSYLWADQPFRIDLTEGAIALARQHPAEILTGDAADGLSQLLGTHPPDARPVVFHTIAWQYFPPETKARVQEVMEASPVPVARIAMERDGGNGALVRIWHDIREEPVSVARVGFHGQRIRWGDARSF</sequence>
<evidence type="ECO:0000313" key="2">
    <source>
        <dbReference type="Proteomes" id="UP000480350"/>
    </source>
</evidence>
<name>A0A7C9MWU6_9RHOB</name>
<organism evidence="1 2">
    <name type="scientific">Kangsaoukella pontilimi</name>
    <dbReference type="NCBI Taxonomy" id="2691042"/>
    <lineage>
        <taxon>Bacteria</taxon>
        <taxon>Pseudomonadati</taxon>
        <taxon>Pseudomonadota</taxon>
        <taxon>Alphaproteobacteria</taxon>
        <taxon>Rhodobacterales</taxon>
        <taxon>Paracoccaceae</taxon>
        <taxon>Kangsaoukella</taxon>
    </lineage>
</organism>
<dbReference type="AlphaFoldDB" id="A0A7C9MWU6"/>
<keyword evidence="2" id="KW-1185">Reference proteome</keyword>
<reference evidence="1 2" key="1">
    <citation type="submission" date="2019-12" db="EMBL/GenBank/DDBJ databases">
        <authorList>
            <person name="Lee S.D."/>
        </authorList>
    </citation>
    <scope>NUCLEOTIDE SEQUENCE [LARGE SCALE GENOMIC DNA]</scope>
    <source>
        <strain evidence="1 2">GH1-50</strain>
    </source>
</reference>
<dbReference type="Proteomes" id="UP000480350">
    <property type="component" value="Unassembled WGS sequence"/>
</dbReference>
<dbReference type="RefSeq" id="WP_160764533.1">
    <property type="nucleotide sequence ID" value="NZ_WUPT01000002.1"/>
</dbReference>